<evidence type="ECO:0000313" key="1">
    <source>
        <dbReference type="EMBL" id="NEC48875.1"/>
    </source>
</evidence>
<keyword evidence="2" id="KW-1185">Reference proteome</keyword>
<evidence type="ECO:0000313" key="2">
    <source>
        <dbReference type="Proteomes" id="UP000471745"/>
    </source>
</evidence>
<gene>
    <name evidence="1" type="ORF">G3I18_09840</name>
</gene>
<dbReference type="EMBL" id="JAAGNA010000342">
    <property type="protein sequence ID" value="NEC48875.1"/>
    <property type="molecule type" value="Genomic_DNA"/>
</dbReference>
<dbReference type="Proteomes" id="UP000471745">
    <property type="component" value="Unassembled WGS sequence"/>
</dbReference>
<reference evidence="1 2" key="1">
    <citation type="submission" date="2020-01" db="EMBL/GenBank/DDBJ databases">
        <title>Insect and environment-associated Actinomycetes.</title>
        <authorList>
            <person name="Currrie C."/>
            <person name="Chevrette M."/>
            <person name="Carlson C."/>
            <person name="Stubbendieck R."/>
            <person name="Wendt-Pienkowski E."/>
        </authorList>
    </citation>
    <scope>NUCLEOTIDE SEQUENCE [LARGE SCALE GENOMIC DNA]</scope>
    <source>
        <strain evidence="1 2">SID8189</strain>
    </source>
</reference>
<sequence length="193" mass="21379">MGDYFQTIVDLDAGPDDAAEYAERGLAWLVSEGVVLAERTVCVLGAPLGHPPGPHWLRACSPEDAEWKPSDGLAVEVGRAVFSGGQGEPEAVTCPRCGVTTRLMTDTWELDDEAWEPFGEALRAWDEDGEADVVCPACAASVPLPEYRWADDYFAFGHLGFQFWNWPEFTDGFLTRFTRVLEGHRTVRVWGKL</sequence>
<proteinExistence type="predicted"/>
<protein>
    <submittedName>
        <fullName evidence="1">Uncharacterized protein</fullName>
    </submittedName>
</protein>
<accession>A0A9X5HBQ3</accession>
<name>A0A9X5HBQ3_9ACTN</name>
<dbReference type="RefSeq" id="WP_163087809.1">
    <property type="nucleotide sequence ID" value="NZ_JAAGNA010000342.1"/>
</dbReference>
<organism evidence="1 2">
    <name type="scientific">Actinospica acidiphila</name>
    <dbReference type="NCBI Taxonomy" id="304899"/>
    <lineage>
        <taxon>Bacteria</taxon>
        <taxon>Bacillati</taxon>
        <taxon>Actinomycetota</taxon>
        <taxon>Actinomycetes</taxon>
        <taxon>Catenulisporales</taxon>
        <taxon>Actinospicaceae</taxon>
        <taxon>Actinospica</taxon>
    </lineage>
</organism>
<comment type="caution">
    <text evidence="1">The sequence shown here is derived from an EMBL/GenBank/DDBJ whole genome shotgun (WGS) entry which is preliminary data.</text>
</comment>
<dbReference type="AlphaFoldDB" id="A0A9X5HBQ3"/>